<feature type="compositionally biased region" description="Low complexity" evidence="1">
    <location>
        <begin position="11"/>
        <end position="24"/>
    </location>
</feature>
<accession>A0ABP0ASH0</accession>
<feature type="region of interest" description="Disordered" evidence="1">
    <location>
        <begin position="1"/>
        <end position="144"/>
    </location>
</feature>
<feature type="compositionally biased region" description="Polar residues" evidence="1">
    <location>
        <begin position="610"/>
        <end position="623"/>
    </location>
</feature>
<feature type="region of interest" description="Disordered" evidence="1">
    <location>
        <begin position="592"/>
        <end position="635"/>
    </location>
</feature>
<feature type="region of interest" description="Disordered" evidence="1">
    <location>
        <begin position="352"/>
        <end position="398"/>
    </location>
</feature>
<organism evidence="2 3">
    <name type="scientific">Sporothrix eucalyptigena</name>
    <dbReference type="NCBI Taxonomy" id="1812306"/>
    <lineage>
        <taxon>Eukaryota</taxon>
        <taxon>Fungi</taxon>
        <taxon>Dikarya</taxon>
        <taxon>Ascomycota</taxon>
        <taxon>Pezizomycotina</taxon>
        <taxon>Sordariomycetes</taxon>
        <taxon>Sordariomycetidae</taxon>
        <taxon>Ophiostomatales</taxon>
        <taxon>Ophiostomataceae</taxon>
        <taxon>Sporothrix</taxon>
    </lineage>
</organism>
<name>A0ABP0ASH0_9PEZI</name>
<sequence>MKRERQAGLAQTTPTTSSNQPSWSAPRVLSRPSIHNNASTAATSSSGSSSIMSTNTSHSGNNGNNGSNFRRDSSSGSNRSVPRPTRSAKTPSSIQTGNGMSQYPRNRPLPPIPSSPVQQQPPRQVRPPPGLLTSRPVLQIQPNAQPPKIATFARRMASAQYNTGPGLPPPITAPPHLLSNEQVLPPRRFHMDGQIYDEAMAPLQQEQTEAMQRPSSSDSDCARIGAWTSDERDHRTDGENEIDIKQLITASPQARPNRACLSLECNGDCPDCTPTVLSYDESGLRRQDAKPKQQLSSPPTLPSPPRNQLPQQQQRRQQPSPRPQPQPRQHQRRNSHLRQSDFYVPRISSPLRHAQVSSPQRHQPPSPQVVPRLPSPRPDSAEVSPLTPPPRSPLRDETMSPVSFTMPFGRPDPEPVANQITAYDTEDPAIDKALREAEEQNGAPLLPWDVETIKASMERRPRPRLVPAKPAPFVYWHKDHNANRAASESSTTALAILLKTLSGMPQEAQQKMGIVGISSVRHKRPQPSPPATITTFDESARSACKHVTYDSLSQRANMYEEDGPGVYTTSWPESSYYFERRASITEQLPASVQMHSTVRSGVRGNNGNGQSRPPAQQPYVQQSAERHQARHQHQW</sequence>
<gene>
    <name evidence="2" type="ORF">SEUCBS140593_000752</name>
</gene>
<feature type="compositionally biased region" description="Polar residues" evidence="1">
    <location>
        <begin position="87"/>
        <end position="103"/>
    </location>
</feature>
<proteinExistence type="predicted"/>
<dbReference type="Proteomes" id="UP001642482">
    <property type="component" value="Unassembled WGS sequence"/>
</dbReference>
<evidence type="ECO:0000313" key="3">
    <source>
        <dbReference type="Proteomes" id="UP001642482"/>
    </source>
</evidence>
<feature type="compositionally biased region" description="Pro residues" evidence="1">
    <location>
        <begin position="362"/>
        <end position="377"/>
    </location>
</feature>
<feature type="compositionally biased region" description="Low complexity" evidence="1">
    <location>
        <begin position="33"/>
        <end position="80"/>
    </location>
</feature>
<dbReference type="EMBL" id="CAWUHD010000004">
    <property type="protein sequence ID" value="CAK7210195.1"/>
    <property type="molecule type" value="Genomic_DNA"/>
</dbReference>
<evidence type="ECO:0000313" key="2">
    <source>
        <dbReference type="EMBL" id="CAK7210195.1"/>
    </source>
</evidence>
<feature type="region of interest" description="Disordered" evidence="1">
    <location>
        <begin position="282"/>
        <end position="340"/>
    </location>
</feature>
<feature type="compositionally biased region" description="Basic and acidic residues" evidence="1">
    <location>
        <begin position="282"/>
        <end position="291"/>
    </location>
</feature>
<reference evidence="2 3" key="1">
    <citation type="submission" date="2024-01" db="EMBL/GenBank/DDBJ databases">
        <authorList>
            <person name="Allen C."/>
            <person name="Tagirdzhanova G."/>
        </authorList>
    </citation>
    <scope>NUCLEOTIDE SEQUENCE [LARGE SCALE GENOMIC DNA]</scope>
</reference>
<evidence type="ECO:0000256" key="1">
    <source>
        <dbReference type="SAM" id="MobiDB-lite"/>
    </source>
</evidence>
<comment type="caution">
    <text evidence="2">The sequence shown here is derived from an EMBL/GenBank/DDBJ whole genome shotgun (WGS) entry which is preliminary data.</text>
</comment>
<feature type="compositionally biased region" description="Low complexity" evidence="1">
    <location>
        <begin position="308"/>
        <end position="319"/>
    </location>
</feature>
<protein>
    <submittedName>
        <fullName evidence="2">Uncharacterized protein</fullName>
    </submittedName>
</protein>
<keyword evidence="3" id="KW-1185">Reference proteome</keyword>